<dbReference type="PROSITE" id="PS51379">
    <property type="entry name" value="4FE4S_FER_2"/>
    <property type="match status" value="2"/>
</dbReference>
<feature type="domain" description="4Fe-4S ferredoxin-type" evidence="1">
    <location>
        <begin position="4"/>
        <end position="33"/>
    </location>
</feature>
<sequence>MKRRIIEIDEEKCDGCGLCVEACHEGAIQLIGGKARLVSETYCDGLGDCIGECPRGAIAHIERDVPEFDPVATVEHLKKIGREPAPAHGSAHAEEPALPCGCPGSASRSLVGDETAAPDDLGADRRPELRHWPVQLTLVPAHAPYLRGADVALVADCVPFAYPEAHRDIIRNRAVLVACPKLDDFEAHRAKLTEILKVARPRSLVVYRMEVPCCGGLTAMARHAVADSGVPVPVSEVVVGVRGEVRV</sequence>
<organism evidence="2 3">
    <name type="scientific">Candidatus Coatesbacteria bacterium RBG_13_66_14</name>
    <dbReference type="NCBI Taxonomy" id="1817816"/>
    <lineage>
        <taxon>Bacteria</taxon>
        <taxon>Candidatus Coatesiibacteriota</taxon>
    </lineage>
</organism>
<dbReference type="PANTHER" id="PTHR42895:SF1">
    <property type="entry name" value="IRON-SULFUR CLUSTER PROTEIN"/>
    <property type="match status" value="1"/>
</dbReference>
<name>A0A1F5F5Q4_9BACT</name>
<evidence type="ECO:0000259" key="1">
    <source>
        <dbReference type="PROSITE" id="PS51379"/>
    </source>
</evidence>
<protein>
    <submittedName>
        <fullName evidence="2">4Fe-4S ferredoxin</fullName>
    </submittedName>
</protein>
<dbReference type="PANTHER" id="PTHR42895">
    <property type="entry name" value="IRON-SULFUR CLUSTER-BINDING PROTEIN-RELATED"/>
    <property type="match status" value="1"/>
</dbReference>
<dbReference type="AlphaFoldDB" id="A0A1F5F5Q4"/>
<dbReference type="STRING" id="1817816.A2Y64_02685"/>
<dbReference type="InterPro" id="IPR017896">
    <property type="entry name" value="4Fe4S_Fe-S-bd"/>
</dbReference>
<dbReference type="Proteomes" id="UP000177187">
    <property type="component" value="Unassembled WGS sequence"/>
</dbReference>
<evidence type="ECO:0000313" key="2">
    <source>
        <dbReference type="EMBL" id="OGD74940.1"/>
    </source>
</evidence>
<dbReference type="Pfam" id="PF12837">
    <property type="entry name" value="Fer4_6"/>
    <property type="match status" value="1"/>
</dbReference>
<evidence type="ECO:0000313" key="3">
    <source>
        <dbReference type="Proteomes" id="UP000177187"/>
    </source>
</evidence>
<dbReference type="EMBL" id="MFAF01000088">
    <property type="protein sequence ID" value="OGD74940.1"/>
    <property type="molecule type" value="Genomic_DNA"/>
</dbReference>
<dbReference type="SUPFAM" id="SSF54862">
    <property type="entry name" value="4Fe-4S ferredoxins"/>
    <property type="match status" value="1"/>
</dbReference>
<reference evidence="2 3" key="1">
    <citation type="journal article" date="2016" name="Nat. Commun.">
        <title>Thousands of microbial genomes shed light on interconnected biogeochemical processes in an aquifer system.</title>
        <authorList>
            <person name="Anantharaman K."/>
            <person name="Brown C.T."/>
            <person name="Hug L.A."/>
            <person name="Sharon I."/>
            <person name="Castelle C.J."/>
            <person name="Probst A.J."/>
            <person name="Thomas B.C."/>
            <person name="Singh A."/>
            <person name="Wilkins M.J."/>
            <person name="Karaoz U."/>
            <person name="Brodie E.L."/>
            <person name="Williams K.H."/>
            <person name="Hubbard S.S."/>
            <person name="Banfield J.F."/>
        </authorList>
    </citation>
    <scope>NUCLEOTIDE SEQUENCE [LARGE SCALE GENOMIC DNA]</scope>
</reference>
<accession>A0A1F5F5Q4</accession>
<comment type="caution">
    <text evidence="2">The sequence shown here is derived from an EMBL/GenBank/DDBJ whole genome shotgun (WGS) entry which is preliminary data.</text>
</comment>
<dbReference type="Gene3D" id="3.30.70.20">
    <property type="match status" value="1"/>
</dbReference>
<gene>
    <name evidence="2" type="ORF">A2Y64_02685</name>
</gene>
<dbReference type="InterPro" id="IPR052911">
    <property type="entry name" value="Corrinoid_activation_enz"/>
</dbReference>
<proteinExistence type="predicted"/>
<feature type="domain" description="4Fe-4S ferredoxin-type" evidence="1">
    <location>
        <begin position="34"/>
        <end position="64"/>
    </location>
</feature>